<evidence type="ECO:0000313" key="9">
    <source>
        <dbReference type="Proteomes" id="UP000570595"/>
    </source>
</evidence>
<reference evidence="9 10" key="1">
    <citation type="submission" date="2020-04" db="EMBL/GenBank/DDBJ databases">
        <title>Perkinsus olseni comparative genomics.</title>
        <authorList>
            <person name="Bogema D.R."/>
        </authorList>
    </citation>
    <scope>NUCLEOTIDE SEQUENCE [LARGE SCALE GENOMIC DNA]</scope>
    <source>
        <strain evidence="7">ATCC PRA-179</strain>
        <strain evidence="8">ATCC PRA-31</strain>
    </source>
</reference>
<evidence type="ECO:0000256" key="3">
    <source>
        <dbReference type="ARBA" id="ARBA00022840"/>
    </source>
</evidence>
<protein>
    <submittedName>
        <fullName evidence="7">Protein kinase kinase kinase</fullName>
    </submittedName>
</protein>
<dbReference type="PANTHER" id="PTHR44329">
    <property type="entry name" value="SERINE/THREONINE-PROTEIN KINASE TNNI3K-RELATED"/>
    <property type="match status" value="1"/>
</dbReference>
<keyword evidence="1" id="KW-0723">Serine/threonine-protein kinase</keyword>
<dbReference type="PROSITE" id="PS50011">
    <property type="entry name" value="PROTEIN_KINASE_DOM"/>
    <property type="match status" value="1"/>
</dbReference>
<comment type="caution">
    <text evidence="7">The sequence shown here is derived from an EMBL/GenBank/DDBJ whole genome shotgun (WGS) entry which is preliminary data.</text>
</comment>
<dbReference type="Pfam" id="PF07714">
    <property type="entry name" value="PK_Tyr_Ser-Thr"/>
    <property type="match status" value="1"/>
</dbReference>
<feature type="region of interest" description="Disordered" evidence="5">
    <location>
        <begin position="207"/>
        <end position="326"/>
    </location>
</feature>
<keyword evidence="7" id="KW-0418">Kinase</keyword>
<sequence>MPNDTHRSAPCASELTAVNNSKISSSSRRNSYDLNTGPSRLGSICTSTTPFANHGEVHGEHVPLTIQSLIRSAAAVDELDDDNLYAVCKAAVQHGRPRSHANAIASMTRSRSTRGRLSYEELHHLMAATISGVELCDFIPGSTSTSAHSSSPSSASRSRRAQKVIVNFCPMPKMHYFYNALALPEVSQNYYDDIYLRPNACLINPPVSHSSPRSAHHQHRHRDDSSSSKNNGYCATATSTSSSVGRRLSTVKGNEGVTPSPPAGLPEGTSVQEAAPSPPMPDAMINREPSIDKGSGSPRSTAPAAGSGSTGATPQIARESREMEKMGFFTRGTVTRRRESSEGEEGAEGPLCSRWEIDPAELQQEERIGRGSTAEVYRGTWKGKTVAIKEFRTDNRKNLILKRELEATLKFCAEACHPNIVRFYGAALSTAPLLLVTEYCAGGTVFHFVHKRTTLWDTSLQQKLKMCLDVARAMRYLHSVDPPMLHRDLKSLNLLLAHPLN</sequence>
<dbReference type="InterPro" id="IPR017441">
    <property type="entry name" value="Protein_kinase_ATP_BS"/>
</dbReference>
<evidence type="ECO:0000256" key="5">
    <source>
        <dbReference type="SAM" id="MobiDB-lite"/>
    </source>
</evidence>
<dbReference type="InterPro" id="IPR008271">
    <property type="entry name" value="Ser/Thr_kinase_AS"/>
</dbReference>
<accession>A0A7J6KYS4</accession>
<dbReference type="Proteomes" id="UP000570595">
    <property type="component" value="Unassembled WGS sequence"/>
</dbReference>
<dbReference type="OrthoDB" id="445440at2759"/>
<evidence type="ECO:0000259" key="6">
    <source>
        <dbReference type="PROSITE" id="PS50011"/>
    </source>
</evidence>
<evidence type="ECO:0000256" key="4">
    <source>
        <dbReference type="PROSITE-ProRule" id="PRU10141"/>
    </source>
</evidence>
<feature type="compositionally biased region" description="Polar residues" evidence="5">
    <location>
        <begin position="229"/>
        <end position="244"/>
    </location>
</feature>
<feature type="compositionally biased region" description="Low complexity" evidence="5">
    <location>
        <begin position="294"/>
        <end position="314"/>
    </location>
</feature>
<dbReference type="SMART" id="SM00220">
    <property type="entry name" value="S_TKc"/>
    <property type="match status" value="1"/>
</dbReference>
<gene>
    <name evidence="7" type="primary">EDR1_5</name>
    <name evidence="8" type="synonym">EDR1_2</name>
    <name evidence="8" type="ORF">FOL46_009278</name>
    <name evidence="7" type="ORF">FOZ61_010359</name>
</gene>
<keyword evidence="3 4" id="KW-0067">ATP-binding</keyword>
<keyword evidence="2 4" id="KW-0547">Nucleotide-binding</keyword>
<dbReference type="AlphaFoldDB" id="A0A7J6KYS4"/>
<evidence type="ECO:0000313" key="10">
    <source>
        <dbReference type="Proteomes" id="UP000572268"/>
    </source>
</evidence>
<dbReference type="InterPro" id="IPR001245">
    <property type="entry name" value="Ser-Thr/Tyr_kinase_cat_dom"/>
</dbReference>
<keyword evidence="7" id="KW-0808">Transferase</keyword>
<evidence type="ECO:0000256" key="1">
    <source>
        <dbReference type="ARBA" id="ARBA00022527"/>
    </source>
</evidence>
<dbReference type="InterPro" id="IPR000719">
    <property type="entry name" value="Prot_kinase_dom"/>
</dbReference>
<proteinExistence type="predicted"/>
<dbReference type="PROSITE" id="PS00107">
    <property type="entry name" value="PROTEIN_KINASE_ATP"/>
    <property type="match status" value="1"/>
</dbReference>
<dbReference type="InterPro" id="IPR051681">
    <property type="entry name" value="Ser/Thr_Kinases-Pseudokinases"/>
</dbReference>
<dbReference type="GO" id="GO:0004674">
    <property type="term" value="F:protein serine/threonine kinase activity"/>
    <property type="evidence" value="ECO:0007669"/>
    <property type="project" value="UniProtKB-KW"/>
</dbReference>
<dbReference type="EMBL" id="JABANN010000825">
    <property type="protein sequence ID" value="KAF4653280.1"/>
    <property type="molecule type" value="Genomic_DNA"/>
</dbReference>
<dbReference type="SUPFAM" id="SSF56112">
    <property type="entry name" value="Protein kinase-like (PK-like)"/>
    <property type="match status" value="1"/>
</dbReference>
<dbReference type="InterPro" id="IPR011009">
    <property type="entry name" value="Kinase-like_dom_sf"/>
</dbReference>
<name>A0A7J6KYS4_PEROL</name>
<organism evidence="7 9">
    <name type="scientific">Perkinsus olseni</name>
    <name type="common">Perkinsus atlanticus</name>
    <dbReference type="NCBI Taxonomy" id="32597"/>
    <lineage>
        <taxon>Eukaryota</taxon>
        <taxon>Sar</taxon>
        <taxon>Alveolata</taxon>
        <taxon>Perkinsozoa</taxon>
        <taxon>Perkinsea</taxon>
        <taxon>Perkinsida</taxon>
        <taxon>Perkinsidae</taxon>
        <taxon>Perkinsus</taxon>
    </lineage>
</organism>
<feature type="non-terminal residue" evidence="7">
    <location>
        <position position="501"/>
    </location>
</feature>
<evidence type="ECO:0000256" key="2">
    <source>
        <dbReference type="ARBA" id="ARBA00022741"/>
    </source>
</evidence>
<dbReference type="Gene3D" id="1.10.510.10">
    <property type="entry name" value="Transferase(Phosphotransferase) domain 1"/>
    <property type="match status" value="1"/>
</dbReference>
<dbReference type="EMBL" id="JABAHT010000830">
    <property type="protein sequence ID" value="KAF4651586.1"/>
    <property type="molecule type" value="Genomic_DNA"/>
</dbReference>
<evidence type="ECO:0000313" key="7">
    <source>
        <dbReference type="EMBL" id="KAF4651586.1"/>
    </source>
</evidence>
<evidence type="ECO:0000313" key="8">
    <source>
        <dbReference type="EMBL" id="KAF4653280.1"/>
    </source>
</evidence>
<dbReference type="PROSITE" id="PS00108">
    <property type="entry name" value="PROTEIN_KINASE_ST"/>
    <property type="match status" value="1"/>
</dbReference>
<dbReference type="Proteomes" id="UP000572268">
    <property type="component" value="Unassembled WGS sequence"/>
</dbReference>
<feature type="binding site" evidence="4">
    <location>
        <position position="389"/>
    </location>
    <ligand>
        <name>ATP</name>
        <dbReference type="ChEBI" id="CHEBI:30616"/>
    </ligand>
</feature>
<dbReference type="GO" id="GO:0005524">
    <property type="term" value="F:ATP binding"/>
    <property type="evidence" value="ECO:0007669"/>
    <property type="project" value="UniProtKB-UniRule"/>
</dbReference>
<feature type="domain" description="Protein kinase" evidence="6">
    <location>
        <begin position="362"/>
        <end position="501"/>
    </location>
</feature>